<dbReference type="InterPro" id="IPR003599">
    <property type="entry name" value="Ig_sub"/>
</dbReference>
<evidence type="ECO:0000256" key="3">
    <source>
        <dbReference type="ARBA" id="ARBA00023319"/>
    </source>
</evidence>
<protein>
    <recommendedName>
        <fullName evidence="4">Ig-like domain-containing protein</fullName>
    </recommendedName>
</protein>
<dbReference type="InterPro" id="IPR036179">
    <property type="entry name" value="Ig-like_dom_sf"/>
</dbReference>
<accession>A0A3B5MDP9</accession>
<dbReference type="InterPro" id="IPR013098">
    <property type="entry name" value="Ig_I-set"/>
</dbReference>
<dbReference type="SUPFAM" id="SSF48726">
    <property type="entry name" value="Immunoglobulin"/>
    <property type="match status" value="3"/>
</dbReference>
<evidence type="ECO:0000313" key="6">
    <source>
        <dbReference type="Proteomes" id="UP000261380"/>
    </source>
</evidence>
<feature type="domain" description="Ig-like" evidence="4">
    <location>
        <begin position="263"/>
        <end position="320"/>
    </location>
</feature>
<organism evidence="5 6">
    <name type="scientific">Xiphophorus couchianus</name>
    <name type="common">Monterrey platyfish</name>
    <dbReference type="NCBI Taxonomy" id="32473"/>
    <lineage>
        <taxon>Eukaryota</taxon>
        <taxon>Metazoa</taxon>
        <taxon>Chordata</taxon>
        <taxon>Craniata</taxon>
        <taxon>Vertebrata</taxon>
        <taxon>Euteleostomi</taxon>
        <taxon>Actinopterygii</taxon>
        <taxon>Neopterygii</taxon>
        <taxon>Teleostei</taxon>
        <taxon>Neoteleostei</taxon>
        <taxon>Acanthomorphata</taxon>
        <taxon>Ovalentaria</taxon>
        <taxon>Atherinomorphae</taxon>
        <taxon>Cyprinodontiformes</taxon>
        <taxon>Poeciliidae</taxon>
        <taxon>Poeciliinae</taxon>
        <taxon>Xiphophorus</taxon>
    </lineage>
</organism>
<name>A0A3B5MDP9_9TELE</name>
<dbReference type="STRING" id="32473.ENSXCOP00000019386"/>
<dbReference type="Gene3D" id="2.60.40.10">
    <property type="entry name" value="Immunoglobulins"/>
    <property type="match status" value="3"/>
</dbReference>
<comment type="subcellular location">
    <subcellularLocation>
        <location evidence="1">Cytoplasm</location>
    </subcellularLocation>
</comment>
<dbReference type="CDD" id="cd00096">
    <property type="entry name" value="Ig"/>
    <property type="match status" value="2"/>
</dbReference>
<sequence length="350" mass="38886">ITTSRKKEKPVFLSKLSSAAAVVGETFAFTVKVSGFPKPSVQWFHNGQIITSSSVYTFIHEQDEYSLVINKVQREFEGEYSCTVSNRFGQSTSPAATGQPPKFMKAIESVQLSEGGQCFFRYMLTGEPLPDVQWLKGSIQIEPAGFNMMVNNPDGSGFFSIMSVKQEHSGIYTCMAFNPYGEDSCSAELLVFNGKSQEEHKFIQKTKGLKISLTEQSTESRVYHERSRSDQMIYTISTEDRQIIPRTNVVIKAAFTGSAPLLVKWFREEKEIFSAGKCVIKKDVSSSSLELYSVKPSDSAKYTCQVSNDAGKVDCTAILFVKGSASLFHLPSCFLPTTNHFTKFTVIALV</sequence>
<dbReference type="FunFam" id="2.60.40.10:FF:000425">
    <property type="entry name" value="Myosin light chain kinase"/>
    <property type="match status" value="2"/>
</dbReference>
<feature type="domain" description="Ig-like" evidence="4">
    <location>
        <begin position="10"/>
        <end position="97"/>
    </location>
</feature>
<dbReference type="PANTHER" id="PTHR47633:SF4">
    <property type="entry name" value="MYOPALLADIN ISOFORM X1"/>
    <property type="match status" value="1"/>
</dbReference>
<dbReference type="Proteomes" id="UP000261380">
    <property type="component" value="Unplaced"/>
</dbReference>
<proteinExistence type="predicted"/>
<dbReference type="Pfam" id="PF07679">
    <property type="entry name" value="I-set"/>
    <property type="match status" value="3"/>
</dbReference>
<evidence type="ECO:0000313" key="5">
    <source>
        <dbReference type="Ensembl" id="ENSXCOP00000019386.1"/>
    </source>
</evidence>
<keyword evidence="2" id="KW-0963">Cytoplasm</keyword>
<keyword evidence="3" id="KW-0393">Immunoglobulin domain</keyword>
<dbReference type="PROSITE" id="PS50835">
    <property type="entry name" value="IG_LIKE"/>
    <property type="match status" value="3"/>
</dbReference>
<feature type="domain" description="Ig-like" evidence="4">
    <location>
        <begin position="101"/>
        <end position="190"/>
    </location>
</feature>
<evidence type="ECO:0000256" key="2">
    <source>
        <dbReference type="ARBA" id="ARBA00022490"/>
    </source>
</evidence>
<dbReference type="InterPro" id="IPR007110">
    <property type="entry name" value="Ig-like_dom"/>
</dbReference>
<evidence type="ECO:0000256" key="1">
    <source>
        <dbReference type="ARBA" id="ARBA00004496"/>
    </source>
</evidence>
<reference evidence="5" key="2">
    <citation type="submission" date="2025-09" db="UniProtKB">
        <authorList>
            <consortium name="Ensembl"/>
        </authorList>
    </citation>
    <scope>IDENTIFICATION</scope>
</reference>
<dbReference type="Ensembl" id="ENSXCOT00000019624.1">
    <property type="protein sequence ID" value="ENSXCOP00000019386.1"/>
    <property type="gene ID" value="ENSXCOG00000014569.1"/>
</dbReference>
<dbReference type="AlphaFoldDB" id="A0A3B5MDP9"/>
<reference evidence="5" key="1">
    <citation type="submission" date="2025-08" db="UniProtKB">
        <authorList>
            <consortium name="Ensembl"/>
        </authorList>
    </citation>
    <scope>IDENTIFICATION</scope>
</reference>
<evidence type="ECO:0000259" key="4">
    <source>
        <dbReference type="PROSITE" id="PS50835"/>
    </source>
</evidence>
<dbReference type="SMART" id="SM00409">
    <property type="entry name" value="IG"/>
    <property type="match status" value="3"/>
</dbReference>
<dbReference type="PANTHER" id="PTHR47633">
    <property type="entry name" value="IMMUNOGLOBULIN"/>
    <property type="match status" value="1"/>
</dbReference>
<dbReference type="GeneTree" id="ENSGT00940000171516"/>
<dbReference type="SMART" id="SM00408">
    <property type="entry name" value="IGc2"/>
    <property type="match status" value="3"/>
</dbReference>
<dbReference type="InterPro" id="IPR003598">
    <property type="entry name" value="Ig_sub2"/>
</dbReference>
<keyword evidence="6" id="KW-1185">Reference proteome</keyword>
<dbReference type="FunFam" id="2.60.40.10:FF:000022">
    <property type="entry name" value="Cardiac titin"/>
    <property type="match status" value="1"/>
</dbReference>
<dbReference type="InterPro" id="IPR013783">
    <property type="entry name" value="Ig-like_fold"/>
</dbReference>
<dbReference type="GO" id="GO:0005737">
    <property type="term" value="C:cytoplasm"/>
    <property type="evidence" value="ECO:0007669"/>
    <property type="project" value="UniProtKB-SubCell"/>
</dbReference>